<sequence length="70" mass="8286">MWSAEEVEILAFTPVAFYHNDYNRRYRANFSMRLAAFEGFKFLFKRAVLITQSILSLAPIRKPVQSHFRS</sequence>
<protein>
    <submittedName>
        <fullName evidence="1">(pine wood nematode) hypothetical protein</fullName>
    </submittedName>
</protein>
<dbReference type="EMBL" id="CAJFCV020000001">
    <property type="protein sequence ID" value="CAG9079512.1"/>
    <property type="molecule type" value="Genomic_DNA"/>
</dbReference>
<dbReference type="SMR" id="A0A1I7S6Z9"/>
<reference evidence="1" key="2">
    <citation type="submission" date="2020-09" db="EMBL/GenBank/DDBJ databases">
        <authorList>
            <person name="Kikuchi T."/>
        </authorList>
    </citation>
    <scope>NUCLEOTIDE SEQUENCE</scope>
    <source>
        <strain evidence="1">Ka4C1</strain>
    </source>
</reference>
<dbReference type="Proteomes" id="UP000659654">
    <property type="component" value="Unassembled WGS sequence"/>
</dbReference>
<dbReference type="EMBL" id="CAJFDI010000001">
    <property type="protein sequence ID" value="CAD5207892.1"/>
    <property type="molecule type" value="Genomic_DNA"/>
</dbReference>
<dbReference type="AlphaFoldDB" id="A0A1I7S6Z9"/>
<evidence type="ECO:0000313" key="4">
    <source>
        <dbReference type="WBParaSite" id="BXY_0878800.1"/>
    </source>
</evidence>
<keyword evidence="3" id="KW-1185">Reference proteome</keyword>
<dbReference type="Proteomes" id="UP000095284">
    <property type="component" value="Unplaced"/>
</dbReference>
<organism evidence="2 4">
    <name type="scientific">Bursaphelenchus xylophilus</name>
    <name type="common">Pinewood nematode worm</name>
    <name type="synonym">Aphelenchoides xylophilus</name>
    <dbReference type="NCBI Taxonomy" id="6326"/>
    <lineage>
        <taxon>Eukaryota</taxon>
        <taxon>Metazoa</taxon>
        <taxon>Ecdysozoa</taxon>
        <taxon>Nematoda</taxon>
        <taxon>Chromadorea</taxon>
        <taxon>Rhabditida</taxon>
        <taxon>Tylenchina</taxon>
        <taxon>Tylenchomorpha</taxon>
        <taxon>Aphelenchoidea</taxon>
        <taxon>Aphelenchoididae</taxon>
        <taxon>Bursaphelenchus</taxon>
    </lineage>
</organism>
<evidence type="ECO:0000313" key="3">
    <source>
        <dbReference type="Proteomes" id="UP000659654"/>
    </source>
</evidence>
<dbReference type="Proteomes" id="UP000582659">
    <property type="component" value="Unassembled WGS sequence"/>
</dbReference>
<gene>
    <name evidence="1" type="ORF">BXYJ_LOCUS152</name>
</gene>
<evidence type="ECO:0000313" key="1">
    <source>
        <dbReference type="EMBL" id="CAD5207892.1"/>
    </source>
</evidence>
<reference evidence="4" key="1">
    <citation type="submission" date="2016-11" db="UniProtKB">
        <authorList>
            <consortium name="WormBaseParasite"/>
        </authorList>
    </citation>
    <scope>IDENTIFICATION</scope>
</reference>
<dbReference type="WBParaSite" id="BXY_0878800.1">
    <property type="protein sequence ID" value="BXY_0878800.1"/>
    <property type="gene ID" value="BXY_0878800"/>
</dbReference>
<accession>A0A1I7S6Z9</accession>
<proteinExistence type="predicted"/>
<name>A0A1I7S6Z9_BURXY</name>
<evidence type="ECO:0000313" key="2">
    <source>
        <dbReference type="Proteomes" id="UP000095284"/>
    </source>
</evidence>